<proteinExistence type="inferred from homology"/>
<dbReference type="HAMAP" id="MF_01375">
    <property type="entry name" value="PhnX"/>
    <property type="match status" value="1"/>
</dbReference>
<comment type="similarity">
    <text evidence="9">Belongs to the HAD-like hydrolase superfamily. PhnX family.</text>
</comment>
<dbReference type="FunFam" id="1.10.150.240:FF:000006">
    <property type="entry name" value="Phosphonoacetaldehyde hydrolase"/>
    <property type="match status" value="1"/>
</dbReference>
<dbReference type="PANTHER" id="PTHR43434">
    <property type="entry name" value="PHOSPHOGLYCOLATE PHOSPHATASE"/>
    <property type="match status" value="1"/>
</dbReference>
<dbReference type="GO" id="GO:0005829">
    <property type="term" value="C:cytosol"/>
    <property type="evidence" value="ECO:0007669"/>
    <property type="project" value="TreeGrafter"/>
</dbReference>
<evidence type="ECO:0000313" key="10">
    <source>
        <dbReference type="EMBL" id="GLK71422.1"/>
    </source>
</evidence>
<evidence type="ECO:0000256" key="4">
    <source>
        <dbReference type="ARBA" id="ARBA00022842"/>
    </source>
</evidence>
<gene>
    <name evidence="9 10" type="primary">phnX</name>
    <name evidence="10" type="ORF">GCM10017643_15370</name>
</gene>
<dbReference type="GO" id="GO:0050194">
    <property type="term" value="F:phosphonoacetaldehyde hydrolase activity"/>
    <property type="evidence" value="ECO:0007669"/>
    <property type="project" value="UniProtKB-UniRule"/>
</dbReference>
<evidence type="ECO:0000256" key="6">
    <source>
        <dbReference type="ARBA" id="ARBA00052005"/>
    </source>
</evidence>
<comment type="catalytic activity">
    <reaction evidence="6 9">
        <text>phosphonoacetaldehyde + H2O = acetaldehyde + phosphate + H(+)</text>
        <dbReference type="Rhea" id="RHEA:18905"/>
        <dbReference type="ChEBI" id="CHEBI:15343"/>
        <dbReference type="ChEBI" id="CHEBI:15377"/>
        <dbReference type="ChEBI" id="CHEBI:15378"/>
        <dbReference type="ChEBI" id="CHEBI:43474"/>
        <dbReference type="ChEBI" id="CHEBI:58383"/>
        <dbReference type="EC" id="3.11.1.1"/>
    </reaction>
</comment>
<evidence type="ECO:0000256" key="1">
    <source>
        <dbReference type="ARBA" id="ARBA00011738"/>
    </source>
</evidence>
<dbReference type="InterPro" id="IPR006323">
    <property type="entry name" value="Phosphonoacetald_hydro"/>
</dbReference>
<dbReference type="SFLD" id="SFLDS00003">
    <property type="entry name" value="Haloacid_Dehalogenase"/>
    <property type="match status" value="1"/>
</dbReference>
<evidence type="ECO:0000256" key="2">
    <source>
        <dbReference type="ARBA" id="ARBA00022723"/>
    </source>
</evidence>
<feature type="binding site" evidence="9">
    <location>
        <position position="14"/>
    </location>
    <ligand>
        <name>Mg(2+)</name>
        <dbReference type="ChEBI" id="CHEBI:18420"/>
    </ligand>
</feature>
<dbReference type="EC" id="3.11.1.1" evidence="8 9"/>
<dbReference type="Gene3D" id="3.40.50.1000">
    <property type="entry name" value="HAD superfamily/HAD-like"/>
    <property type="match status" value="1"/>
</dbReference>
<evidence type="ECO:0000256" key="5">
    <source>
        <dbReference type="ARBA" id="ARBA00023270"/>
    </source>
</evidence>
<dbReference type="NCBIfam" id="TIGR01422">
    <property type="entry name" value="phosphonatase"/>
    <property type="match status" value="1"/>
</dbReference>
<evidence type="ECO:0000256" key="3">
    <source>
        <dbReference type="ARBA" id="ARBA00022801"/>
    </source>
</evidence>
<dbReference type="SFLD" id="SFLDG01129">
    <property type="entry name" value="C1.5:_HAD__Beta-PGM__Phosphata"/>
    <property type="match status" value="1"/>
</dbReference>
<sequence>MSLSHLKAVVFDWAGTVVDFGSLAPMGAFVDAFRAFDVAISVDEARVPMGMAKRPHVAALMTMPRIAAEWQRVHGHTPTEADIDAVYEVFVPKNIAVAARYADLIPGAATTAAALRAEGLKIGSTTGYTREIMARITPIAAEQGFVADAMACTGDVPDGRPTPFLMWKVLTEMQVYPAWAAVKVDDTEVGIGEGLNGGAWTVGVAVTGNVFGLSQADTAALSAQDFATRRRRAAEKLAAAGAHYVVDGVADLLPVLAAINGRLARGERP</sequence>
<dbReference type="InterPro" id="IPR050155">
    <property type="entry name" value="HAD-like_hydrolase_sf"/>
</dbReference>
<evidence type="ECO:0000256" key="9">
    <source>
        <dbReference type="HAMAP-Rule" id="MF_01375"/>
    </source>
</evidence>
<keyword evidence="3 9" id="KW-0378">Hydrolase</keyword>
<organism evidence="10 11">
    <name type="scientific">Ancylobacter dichloromethanicus</name>
    <dbReference type="NCBI Taxonomy" id="518825"/>
    <lineage>
        <taxon>Bacteria</taxon>
        <taxon>Pseudomonadati</taxon>
        <taxon>Pseudomonadota</taxon>
        <taxon>Alphaproteobacteria</taxon>
        <taxon>Hyphomicrobiales</taxon>
        <taxon>Xanthobacteraceae</taxon>
        <taxon>Ancylobacter</taxon>
    </lineage>
</organism>
<comment type="function">
    <text evidence="7 9">Involved in phosphonate degradation.</text>
</comment>
<dbReference type="InterPro" id="IPR023198">
    <property type="entry name" value="PGP-like_dom2"/>
</dbReference>
<protein>
    <recommendedName>
        <fullName evidence="8 9">Phosphonoacetaldehyde hydrolase</fullName>
        <shortName evidence="9">Phosphonatase</shortName>
        <ecNumber evidence="8 9">3.11.1.1</ecNumber>
    </recommendedName>
    <alternativeName>
        <fullName evidence="9">Phosphonoacetaldehyde phosphonohydrolase</fullName>
    </alternativeName>
</protein>
<evidence type="ECO:0000256" key="7">
    <source>
        <dbReference type="ARBA" id="ARBA00056573"/>
    </source>
</evidence>
<evidence type="ECO:0000313" key="11">
    <source>
        <dbReference type="Proteomes" id="UP001143370"/>
    </source>
</evidence>
<dbReference type="InterPro" id="IPR023214">
    <property type="entry name" value="HAD_sf"/>
</dbReference>
<dbReference type="GO" id="GO:0019700">
    <property type="term" value="P:organic phosphonate catabolic process"/>
    <property type="evidence" value="ECO:0007669"/>
    <property type="project" value="InterPro"/>
</dbReference>
<evidence type="ECO:0000256" key="8">
    <source>
        <dbReference type="ARBA" id="ARBA00066472"/>
    </source>
</evidence>
<dbReference type="Proteomes" id="UP001143370">
    <property type="component" value="Unassembled WGS sequence"/>
</dbReference>
<feature type="binding site" evidence="9">
    <location>
        <position position="12"/>
    </location>
    <ligand>
        <name>Mg(2+)</name>
        <dbReference type="ChEBI" id="CHEBI:18420"/>
    </ligand>
</feature>
<comment type="caution">
    <text evidence="10">The sequence shown here is derived from an EMBL/GenBank/DDBJ whole genome shotgun (WGS) entry which is preliminary data.</text>
</comment>
<dbReference type="InterPro" id="IPR036412">
    <property type="entry name" value="HAD-like_sf"/>
</dbReference>
<accession>A0A9W6J6T6</accession>
<comment type="cofactor">
    <cofactor evidence="9">
        <name>Mg(2+)</name>
        <dbReference type="ChEBI" id="CHEBI:18420"/>
    </cofactor>
    <text evidence="9">Binds 1 Mg(2+) ion per subunit.</text>
</comment>
<dbReference type="PANTHER" id="PTHR43434:SF19">
    <property type="entry name" value="PHOSPHONOACETALDEHYDE HYDROLASE"/>
    <property type="match status" value="1"/>
</dbReference>
<dbReference type="Pfam" id="PF00702">
    <property type="entry name" value="Hydrolase"/>
    <property type="match status" value="1"/>
</dbReference>
<keyword evidence="11" id="KW-1185">Reference proteome</keyword>
<dbReference type="GO" id="GO:0000287">
    <property type="term" value="F:magnesium ion binding"/>
    <property type="evidence" value="ECO:0007669"/>
    <property type="project" value="UniProtKB-UniRule"/>
</dbReference>
<name>A0A9W6J6T6_9HYPH</name>
<keyword evidence="2 9" id="KW-0479">Metal-binding</keyword>
<reference evidence="10" key="2">
    <citation type="submission" date="2023-01" db="EMBL/GenBank/DDBJ databases">
        <authorList>
            <person name="Sun Q."/>
            <person name="Evtushenko L."/>
        </authorList>
    </citation>
    <scope>NUCLEOTIDE SEQUENCE</scope>
    <source>
        <strain evidence="10">VKM B-2484</strain>
    </source>
</reference>
<reference evidence="10" key="1">
    <citation type="journal article" date="2014" name="Int. J. Syst. Evol. Microbiol.">
        <title>Complete genome sequence of Corynebacterium casei LMG S-19264T (=DSM 44701T), isolated from a smear-ripened cheese.</title>
        <authorList>
            <consortium name="US DOE Joint Genome Institute (JGI-PGF)"/>
            <person name="Walter F."/>
            <person name="Albersmeier A."/>
            <person name="Kalinowski J."/>
            <person name="Ruckert C."/>
        </authorList>
    </citation>
    <scope>NUCLEOTIDE SEQUENCE</scope>
    <source>
        <strain evidence="10">VKM B-2484</strain>
    </source>
</reference>
<feature type="binding site" evidence="9">
    <location>
        <position position="186"/>
    </location>
    <ligand>
        <name>Mg(2+)</name>
        <dbReference type="ChEBI" id="CHEBI:18420"/>
    </ligand>
</feature>
<feature type="active site" description="Nucleophile" evidence="9">
    <location>
        <position position="12"/>
    </location>
</feature>
<dbReference type="AlphaFoldDB" id="A0A9W6J6T6"/>
<dbReference type="GO" id="GO:0006281">
    <property type="term" value="P:DNA repair"/>
    <property type="evidence" value="ECO:0007669"/>
    <property type="project" value="TreeGrafter"/>
</dbReference>
<keyword evidence="5 9" id="KW-0704">Schiff base</keyword>
<comment type="subunit">
    <text evidence="1 9">Homodimer.</text>
</comment>
<dbReference type="EMBL" id="BSFJ01000005">
    <property type="protein sequence ID" value="GLK71422.1"/>
    <property type="molecule type" value="Genomic_DNA"/>
</dbReference>
<dbReference type="Gene3D" id="1.10.150.240">
    <property type="entry name" value="Putative phosphatase, domain 2"/>
    <property type="match status" value="1"/>
</dbReference>
<feature type="active site" description="Schiff-base intermediate with substrate" evidence="9">
    <location>
        <position position="53"/>
    </location>
</feature>
<dbReference type="SUPFAM" id="SSF56784">
    <property type="entry name" value="HAD-like"/>
    <property type="match status" value="1"/>
</dbReference>
<dbReference type="GO" id="GO:0008967">
    <property type="term" value="F:phosphoglycolate phosphatase activity"/>
    <property type="evidence" value="ECO:0007669"/>
    <property type="project" value="TreeGrafter"/>
</dbReference>
<keyword evidence="4 9" id="KW-0460">Magnesium</keyword>